<proteinExistence type="predicted"/>
<name>A0AAN8FST6_TRICO</name>
<accession>A0AAN8FST6</accession>
<reference evidence="1 2" key="1">
    <citation type="submission" date="2019-10" db="EMBL/GenBank/DDBJ databases">
        <title>Assembly and Annotation for the nematode Trichostrongylus colubriformis.</title>
        <authorList>
            <person name="Martin J."/>
        </authorList>
    </citation>
    <scope>NUCLEOTIDE SEQUENCE [LARGE SCALE GENOMIC DNA]</scope>
    <source>
        <strain evidence="1">G859</strain>
        <tissue evidence="1">Whole worm</tissue>
    </source>
</reference>
<comment type="caution">
    <text evidence="1">The sequence shown here is derived from an EMBL/GenBank/DDBJ whole genome shotgun (WGS) entry which is preliminary data.</text>
</comment>
<gene>
    <name evidence="1" type="ORF">GCK32_019703</name>
</gene>
<feature type="non-terminal residue" evidence="1">
    <location>
        <position position="1"/>
    </location>
</feature>
<keyword evidence="2" id="KW-1185">Reference proteome</keyword>
<evidence type="ECO:0000313" key="1">
    <source>
        <dbReference type="EMBL" id="KAK5975895.1"/>
    </source>
</evidence>
<dbReference type="AlphaFoldDB" id="A0AAN8FST6"/>
<sequence length="150" mass="16894">FFFQKLTFPNSTVTLSLSSLLFGGAPTTNGARELGITACLKNVYVDHHDIIYMMYDKDKRVESSKTLAPCNRDGNLPDLFASAVPMFSADALPNELSETLPLHHGITHTDDAPVEAKEDELKNMMSSRLRLFIKDFVCIYFHLPHDRAFK</sequence>
<protein>
    <submittedName>
        <fullName evidence="1">Uncharacterized protein</fullName>
    </submittedName>
</protein>
<organism evidence="1 2">
    <name type="scientific">Trichostrongylus colubriformis</name>
    <name type="common">Black scour worm</name>
    <dbReference type="NCBI Taxonomy" id="6319"/>
    <lineage>
        <taxon>Eukaryota</taxon>
        <taxon>Metazoa</taxon>
        <taxon>Ecdysozoa</taxon>
        <taxon>Nematoda</taxon>
        <taxon>Chromadorea</taxon>
        <taxon>Rhabditida</taxon>
        <taxon>Rhabditina</taxon>
        <taxon>Rhabditomorpha</taxon>
        <taxon>Strongyloidea</taxon>
        <taxon>Trichostrongylidae</taxon>
        <taxon>Trichostrongylus</taxon>
    </lineage>
</organism>
<evidence type="ECO:0000313" key="2">
    <source>
        <dbReference type="Proteomes" id="UP001331761"/>
    </source>
</evidence>
<dbReference type="EMBL" id="WIXE01012473">
    <property type="protein sequence ID" value="KAK5975895.1"/>
    <property type="molecule type" value="Genomic_DNA"/>
</dbReference>
<dbReference type="Proteomes" id="UP001331761">
    <property type="component" value="Unassembled WGS sequence"/>
</dbReference>